<accession>A0A212REU4</accession>
<dbReference type="EMBL" id="FYDG01000004">
    <property type="protein sequence ID" value="SNB70901.1"/>
    <property type="molecule type" value="Genomic_DNA"/>
</dbReference>
<protein>
    <submittedName>
        <fullName evidence="3">Peptidoglycan/LPS O-acetylase OafA/YrhL, contains acyltransferase and SGNH-hydrolase domains</fullName>
    </submittedName>
</protein>
<dbReference type="Pfam" id="PF01757">
    <property type="entry name" value="Acyl_transf_3"/>
    <property type="match status" value="1"/>
</dbReference>
<feature type="transmembrane region" description="Helical" evidence="1">
    <location>
        <begin position="103"/>
        <end position="122"/>
    </location>
</feature>
<keyword evidence="1" id="KW-1133">Transmembrane helix</keyword>
<keyword evidence="1" id="KW-0812">Transmembrane</keyword>
<feature type="transmembrane region" description="Helical" evidence="1">
    <location>
        <begin position="210"/>
        <end position="238"/>
    </location>
</feature>
<dbReference type="InterPro" id="IPR002656">
    <property type="entry name" value="Acyl_transf_3_dom"/>
</dbReference>
<reference evidence="4" key="1">
    <citation type="submission" date="2017-06" db="EMBL/GenBank/DDBJ databases">
        <authorList>
            <person name="Varghese N."/>
            <person name="Submissions S."/>
        </authorList>
    </citation>
    <scope>NUCLEOTIDE SEQUENCE [LARGE SCALE GENOMIC DNA]</scope>
    <source>
        <strain evidence="4">DSM 137</strain>
    </source>
</reference>
<keyword evidence="3" id="KW-0808">Transferase</keyword>
<evidence type="ECO:0000313" key="4">
    <source>
        <dbReference type="Proteomes" id="UP000198418"/>
    </source>
</evidence>
<dbReference type="PANTHER" id="PTHR23028:SF134">
    <property type="entry name" value="PUTATIVE (AFU_ORTHOLOGUE AFUA_4G08520)-RELATED"/>
    <property type="match status" value="1"/>
</dbReference>
<dbReference type="InterPro" id="IPR050879">
    <property type="entry name" value="Acyltransferase_3"/>
</dbReference>
<feature type="domain" description="Acyltransferase 3" evidence="2">
    <location>
        <begin position="16"/>
        <end position="383"/>
    </location>
</feature>
<evidence type="ECO:0000313" key="3">
    <source>
        <dbReference type="EMBL" id="SNB70901.1"/>
    </source>
</evidence>
<organism evidence="3 4">
    <name type="scientific">Rhodoblastus acidophilus</name>
    <name type="common">Rhodopseudomonas acidophila</name>
    <dbReference type="NCBI Taxonomy" id="1074"/>
    <lineage>
        <taxon>Bacteria</taxon>
        <taxon>Pseudomonadati</taxon>
        <taxon>Pseudomonadota</taxon>
        <taxon>Alphaproteobacteria</taxon>
        <taxon>Hyphomicrobiales</taxon>
        <taxon>Rhodoblastaceae</taxon>
        <taxon>Rhodoblastus</taxon>
    </lineage>
</organism>
<dbReference type="Proteomes" id="UP000198418">
    <property type="component" value="Unassembled WGS sequence"/>
</dbReference>
<keyword evidence="4" id="KW-1185">Reference proteome</keyword>
<keyword evidence="3" id="KW-0012">Acyltransferase</keyword>
<keyword evidence="1" id="KW-0472">Membrane</keyword>
<dbReference type="PANTHER" id="PTHR23028">
    <property type="entry name" value="ACETYLTRANSFERASE"/>
    <property type="match status" value="1"/>
</dbReference>
<name>A0A212REU4_RHOAC</name>
<keyword evidence="3" id="KW-0378">Hydrolase</keyword>
<sequence>MTQDFAGSDSGRLTHLESIRGLAALQVLLLHVFSAFFPAVVFLGTEPAWARILHGSPLFLLWDGYSAVYIFFVLSGLVLTFAFQRQADRPLAALRARVVRLFIPAFCACLLAAPFALAFGGLQQEAGRLTGSNWLTHVWSPPAGLAYWLKDAALDPLFLGYDSSYPFAAPGFAESVRHAYVAPLWSLSVELQGSVLVLGLVLASRKVKFWPLWLSALAVLMFRSHFICFLAGHALALALQARRKAGRAPYLPSTAVIALLTLGGLLCVQEEFGRYPEFGRFAVTSALCDLSLFSLPCQAFPQKIYGAIFIFVGLACSAPLSRLLTKPAFVALGRLSFPIYLVHWPILMGLGSFVLIALAPKLGVAGAGLAAGLLTVAATFALARPFSRIDAWAVALSRRCRAAPAPKTGEEPQLASAA</sequence>
<proteinExistence type="predicted"/>
<feature type="transmembrane region" description="Helical" evidence="1">
    <location>
        <begin position="364"/>
        <end position="383"/>
    </location>
</feature>
<dbReference type="AlphaFoldDB" id="A0A212REU4"/>
<dbReference type="RefSeq" id="WP_088520521.1">
    <property type="nucleotide sequence ID" value="NZ_FYDG01000004.1"/>
</dbReference>
<feature type="transmembrane region" description="Helical" evidence="1">
    <location>
        <begin position="21"/>
        <end position="44"/>
    </location>
</feature>
<dbReference type="GO" id="GO:0016747">
    <property type="term" value="F:acyltransferase activity, transferring groups other than amino-acyl groups"/>
    <property type="evidence" value="ECO:0007669"/>
    <property type="project" value="InterPro"/>
</dbReference>
<feature type="transmembrane region" description="Helical" evidence="1">
    <location>
        <begin position="64"/>
        <end position="83"/>
    </location>
</feature>
<feature type="transmembrane region" description="Helical" evidence="1">
    <location>
        <begin position="250"/>
        <end position="268"/>
    </location>
</feature>
<dbReference type="GO" id="GO:0016787">
    <property type="term" value="F:hydrolase activity"/>
    <property type="evidence" value="ECO:0007669"/>
    <property type="project" value="UniProtKB-KW"/>
</dbReference>
<dbReference type="OrthoDB" id="9796461at2"/>
<feature type="transmembrane region" description="Helical" evidence="1">
    <location>
        <begin position="307"/>
        <end position="325"/>
    </location>
</feature>
<feature type="transmembrane region" description="Helical" evidence="1">
    <location>
        <begin position="337"/>
        <end position="358"/>
    </location>
</feature>
<evidence type="ECO:0000259" key="2">
    <source>
        <dbReference type="Pfam" id="PF01757"/>
    </source>
</evidence>
<evidence type="ECO:0000256" key="1">
    <source>
        <dbReference type="SAM" id="Phobius"/>
    </source>
</evidence>
<gene>
    <name evidence="3" type="ORF">SAMN06265338_10447</name>
</gene>